<evidence type="ECO:0000313" key="4">
    <source>
        <dbReference type="Proteomes" id="UP000215383"/>
    </source>
</evidence>
<gene>
    <name evidence="3" type="ORF">SAMEA4364220_00446</name>
</gene>
<accession>A0A239TFM0</accession>
<dbReference type="Pfam" id="PF01458">
    <property type="entry name" value="SUFBD_core"/>
    <property type="match status" value="1"/>
</dbReference>
<dbReference type="SUPFAM" id="SSF101960">
    <property type="entry name" value="Stabilizer of iron transporter SufD"/>
    <property type="match status" value="1"/>
</dbReference>
<dbReference type="PANTHER" id="PTHR30508">
    <property type="entry name" value="FES CLUSTER ASSEMBLY PROTEIN SUF"/>
    <property type="match status" value="1"/>
</dbReference>
<protein>
    <submittedName>
        <fullName evidence="3">Cysteine desulfurase activator complex subunit SufB</fullName>
    </submittedName>
</protein>
<reference evidence="3 4" key="1">
    <citation type="submission" date="2017-06" db="EMBL/GenBank/DDBJ databases">
        <authorList>
            <consortium name="Pathogen Informatics"/>
        </authorList>
    </citation>
    <scope>NUCLEOTIDE SEQUENCE [LARGE SCALE GENOMIC DNA]</scope>
    <source>
        <strain evidence="3 4">NCTC10570</strain>
    </source>
</reference>
<dbReference type="Proteomes" id="UP000215383">
    <property type="component" value="Chromosome 1"/>
</dbReference>
<dbReference type="InterPro" id="IPR037284">
    <property type="entry name" value="SUF_FeS_clus_asmbl_SufBD_sf"/>
</dbReference>
<dbReference type="EMBL" id="LT906446">
    <property type="protein sequence ID" value="SNU95613.1"/>
    <property type="molecule type" value="Genomic_DNA"/>
</dbReference>
<dbReference type="PANTHER" id="PTHR30508:SF1">
    <property type="entry name" value="UPF0051 PROTEIN ABCI8, CHLOROPLASTIC-RELATED"/>
    <property type="match status" value="1"/>
</dbReference>
<feature type="domain" description="SUF system FeS cluster assembly SufBD core" evidence="2">
    <location>
        <begin position="109"/>
        <end position="331"/>
    </location>
</feature>
<evidence type="ECO:0000256" key="1">
    <source>
        <dbReference type="ARBA" id="ARBA00043967"/>
    </source>
</evidence>
<evidence type="ECO:0000259" key="2">
    <source>
        <dbReference type="Pfam" id="PF01458"/>
    </source>
</evidence>
<dbReference type="AlphaFoldDB" id="A0A239TFM0"/>
<dbReference type="eggNOG" id="COG0719">
    <property type="taxonomic scope" value="Bacteria"/>
</dbReference>
<dbReference type="InterPro" id="IPR000825">
    <property type="entry name" value="SUF_FeS_clus_asmbl_SufBD_core"/>
</dbReference>
<proteinExistence type="inferred from homology"/>
<dbReference type="RefSeq" id="WP_027889269.1">
    <property type="nucleotide sequence ID" value="NZ_LT906446.1"/>
</dbReference>
<comment type="similarity">
    <text evidence="1">Belongs to the iron-sulfur cluster assembly SufBD family.</text>
</comment>
<keyword evidence="4" id="KW-1185">Reference proteome</keyword>
<name>A0A239TFM0_9FIRM</name>
<organism evidence="3 4">
    <name type="scientific">Megamonas hypermegale</name>
    <dbReference type="NCBI Taxonomy" id="158847"/>
    <lineage>
        <taxon>Bacteria</taxon>
        <taxon>Bacillati</taxon>
        <taxon>Bacillota</taxon>
        <taxon>Negativicutes</taxon>
        <taxon>Selenomonadales</taxon>
        <taxon>Selenomonadaceae</taxon>
        <taxon>Megamonas</taxon>
    </lineage>
</organism>
<sequence length="357" mass="40315">MENTITIQNVNKLPVPTWRWLKLNDSTISCENIGNFVDIKPQILNLSDEIQLDNHLPLNFPQINTGMGANANDFVKAHALAQKTIIIQENAKITEPISFIYTLNDGDTFIHDDYIHAKKNSEATLIFVYNAPYKSQGFHASSLKIFAEENTKINVIQLQTLGKDFTNFDDVGICSDDTAKISIKQIALGSEKNWLGVNADLIQNNTKVKLNLDYILKQNQNVDINYVANIYGKKNDIEITANGILMHNAKKIMRGTLDFKQGCKGSVGNESENVLLLDEDIQNKSIPLILCSEDDIEGNHSASIGEMDEAQLFYLHTRGLNEEQIRQMQINSKIQLLCNDLPDKLHQYILNYQKEAF</sequence>
<evidence type="ECO:0000313" key="3">
    <source>
        <dbReference type="EMBL" id="SNU95613.1"/>
    </source>
</evidence>
<dbReference type="GeneID" id="78506479"/>
<dbReference type="InterPro" id="IPR055346">
    <property type="entry name" value="Fe-S_cluster_assembly_SufBD"/>
</dbReference>
<dbReference type="GO" id="GO:0016226">
    <property type="term" value="P:iron-sulfur cluster assembly"/>
    <property type="evidence" value="ECO:0007669"/>
    <property type="project" value="InterPro"/>
</dbReference>